<feature type="transmembrane region" description="Helical" evidence="1">
    <location>
        <begin position="643"/>
        <end position="665"/>
    </location>
</feature>
<feature type="transmembrane region" description="Helical" evidence="1">
    <location>
        <begin position="466"/>
        <end position="485"/>
    </location>
</feature>
<evidence type="ECO:0000313" key="4">
    <source>
        <dbReference type="Proteomes" id="UP000327118"/>
    </source>
</evidence>
<dbReference type="EMBL" id="ML739040">
    <property type="protein sequence ID" value="KAE8356321.1"/>
    <property type="molecule type" value="Genomic_DNA"/>
</dbReference>
<keyword evidence="4" id="KW-1185">Reference proteome</keyword>
<dbReference type="OrthoDB" id="5429634at2759"/>
<accession>A0A5N6ZF68</accession>
<evidence type="ECO:0000313" key="3">
    <source>
        <dbReference type="EMBL" id="KAE8356321.1"/>
    </source>
</evidence>
<evidence type="ECO:0000259" key="2">
    <source>
        <dbReference type="Pfam" id="PF20163"/>
    </source>
</evidence>
<feature type="transmembrane region" description="Helical" evidence="1">
    <location>
        <begin position="12"/>
        <end position="34"/>
    </location>
</feature>
<dbReference type="PANTHER" id="PTHR35395:SF1">
    <property type="entry name" value="DUF6536 DOMAIN-CONTAINING PROTEIN"/>
    <property type="match status" value="1"/>
</dbReference>
<dbReference type="PANTHER" id="PTHR35395">
    <property type="entry name" value="DUF6536 DOMAIN-CONTAINING PROTEIN"/>
    <property type="match status" value="1"/>
</dbReference>
<organism evidence="3 4">
    <name type="scientific">Aspergillus coremiiformis</name>
    <dbReference type="NCBI Taxonomy" id="138285"/>
    <lineage>
        <taxon>Eukaryota</taxon>
        <taxon>Fungi</taxon>
        <taxon>Dikarya</taxon>
        <taxon>Ascomycota</taxon>
        <taxon>Pezizomycotina</taxon>
        <taxon>Eurotiomycetes</taxon>
        <taxon>Eurotiomycetidae</taxon>
        <taxon>Eurotiales</taxon>
        <taxon>Aspergillaceae</taxon>
        <taxon>Aspergillus</taxon>
        <taxon>Aspergillus subgen. Circumdati</taxon>
    </lineage>
</organism>
<feature type="transmembrane region" description="Helical" evidence="1">
    <location>
        <begin position="373"/>
        <end position="395"/>
    </location>
</feature>
<proteinExistence type="predicted"/>
<dbReference type="Pfam" id="PF20163">
    <property type="entry name" value="DUF6536"/>
    <property type="match status" value="1"/>
</dbReference>
<keyword evidence="1" id="KW-0812">Transmembrane</keyword>
<feature type="transmembrane region" description="Helical" evidence="1">
    <location>
        <begin position="491"/>
        <end position="510"/>
    </location>
</feature>
<sequence>MDPNHLHGWRFGATASCILVGICLALNVAATIYIRVTYPPNSENLGIMQESSCKHIRSVDSKLHYALNVIASVLVGASNYNMQCLTAPTRDEVDRAHAKRRWLDIGVHSIRNLAFIGPVKVMLWLALLLSSLPLHLLWNSAVVMTTTFNDYSGLVVTRDFVEHRSGIGLECGDEAIKVYRTSDLASYVTCWLFDQAQNNRSSLTQMDPSDCISTYQAGLEGSSFNMLAVTKKSDGLHQSRIFPPPKNTTLPVLAYFHPLDYPDQIEQWCSGLCHRWGRGKSSTQYCFDVDWDSAAVPFACQEHKVNGTNWEPNALTQTHSWMCHPDAILYGQCSGSSATKNATKWTILPEHYEIDYCLVTDANQACQLLYSPIILYIAIACNATKFVSILLCLLVSRQPILATVGDALDSFLTFPDMTSKGRCLLSKLDDTMFSDAANIDAVQAQHWNHEEGWLGRCYQGTSVRRWGACILLWLASIIVGLVFLFKGINLVGVRNAFTMGFGALSLNAIVNTSAYRGGTAASIVTTSIVANFPQLLLSGLYFMYNAVLTGMASSYEWSLFAYKQTTLRVTLPWGSQRETYWLQLPWRYSLPLLGGSTVFHWMISQSIFLINVRIYQSNTELLTRPSTHFPSASDSGVITACGYSPLAIIGALAVGFAMFAILVTVSSFKLKPDIPVIGSCSVAMSAACHPPPGDSDAAGKPLSWGAVRHQEADQPGHCCLTSQAVEKPRYGGWYAG</sequence>
<reference evidence="4" key="1">
    <citation type="submission" date="2019-04" db="EMBL/GenBank/DDBJ databases">
        <title>Friends and foes A comparative genomics studyof 23 Aspergillus species from section Flavi.</title>
        <authorList>
            <consortium name="DOE Joint Genome Institute"/>
            <person name="Kjaerbolling I."/>
            <person name="Vesth T."/>
            <person name="Frisvad J.C."/>
            <person name="Nybo J.L."/>
            <person name="Theobald S."/>
            <person name="Kildgaard S."/>
            <person name="Isbrandt T."/>
            <person name="Kuo A."/>
            <person name="Sato A."/>
            <person name="Lyhne E.K."/>
            <person name="Kogle M.E."/>
            <person name="Wiebenga A."/>
            <person name="Kun R.S."/>
            <person name="Lubbers R.J."/>
            <person name="Makela M.R."/>
            <person name="Barry K."/>
            <person name="Chovatia M."/>
            <person name="Clum A."/>
            <person name="Daum C."/>
            <person name="Haridas S."/>
            <person name="He G."/>
            <person name="LaButti K."/>
            <person name="Lipzen A."/>
            <person name="Mondo S."/>
            <person name="Riley R."/>
            <person name="Salamov A."/>
            <person name="Simmons B.A."/>
            <person name="Magnuson J.K."/>
            <person name="Henrissat B."/>
            <person name="Mortensen U.H."/>
            <person name="Larsen T.O."/>
            <person name="Devries R.P."/>
            <person name="Grigoriev I.V."/>
            <person name="Machida M."/>
            <person name="Baker S.E."/>
            <person name="Andersen M.R."/>
        </authorList>
    </citation>
    <scope>NUCLEOTIDE SEQUENCE [LARGE SCALE GENOMIC DNA]</scope>
    <source>
        <strain evidence="4">CBS 553.77</strain>
    </source>
</reference>
<dbReference type="InterPro" id="IPR046623">
    <property type="entry name" value="DUF6536"/>
</dbReference>
<dbReference type="Proteomes" id="UP000327118">
    <property type="component" value="Unassembled WGS sequence"/>
</dbReference>
<name>A0A5N6ZF68_9EURO</name>
<keyword evidence="1" id="KW-0472">Membrane</keyword>
<keyword evidence="1" id="KW-1133">Transmembrane helix</keyword>
<dbReference type="AlphaFoldDB" id="A0A5N6ZF68"/>
<protein>
    <recommendedName>
        <fullName evidence="2">DUF6536 domain-containing protein</fullName>
    </recommendedName>
</protein>
<gene>
    <name evidence="3" type="ORF">BDV28DRAFT_165265</name>
</gene>
<evidence type="ECO:0000256" key="1">
    <source>
        <dbReference type="SAM" id="Phobius"/>
    </source>
</evidence>
<feature type="transmembrane region" description="Helical" evidence="1">
    <location>
        <begin position="522"/>
        <end position="544"/>
    </location>
</feature>
<feature type="domain" description="DUF6536" evidence="2">
    <location>
        <begin position="9"/>
        <end position="162"/>
    </location>
</feature>